<protein>
    <submittedName>
        <fullName evidence="9">Undecaprenyl-phosphate glucose phosphotransferase</fullName>
        <ecNumber evidence="9">2.7.8.31</ecNumber>
    </submittedName>
</protein>
<dbReference type="PANTHER" id="PTHR30576">
    <property type="entry name" value="COLANIC BIOSYNTHESIS UDP-GLUCOSE LIPID CARRIER TRANSFERASE"/>
    <property type="match status" value="1"/>
</dbReference>
<dbReference type="EC" id="2.7.8.31" evidence="9"/>
<organism evidence="9 10">
    <name type="scientific">Nitrosococcus wardiae</name>
    <dbReference type="NCBI Taxonomy" id="1814290"/>
    <lineage>
        <taxon>Bacteria</taxon>
        <taxon>Pseudomonadati</taxon>
        <taxon>Pseudomonadota</taxon>
        <taxon>Gammaproteobacteria</taxon>
        <taxon>Chromatiales</taxon>
        <taxon>Chromatiaceae</taxon>
        <taxon>Nitrosococcus</taxon>
    </lineage>
</organism>
<dbReference type="EMBL" id="CP038033">
    <property type="protein sequence ID" value="QBQ54433.1"/>
    <property type="molecule type" value="Genomic_DNA"/>
</dbReference>
<dbReference type="GO" id="GO:0016020">
    <property type="term" value="C:membrane"/>
    <property type="evidence" value="ECO:0007669"/>
    <property type="project" value="UniProtKB-SubCell"/>
</dbReference>
<evidence type="ECO:0000313" key="10">
    <source>
        <dbReference type="Proteomes" id="UP000294325"/>
    </source>
</evidence>
<feature type="transmembrane region" description="Helical" evidence="7">
    <location>
        <begin position="293"/>
        <end position="314"/>
    </location>
</feature>
<comment type="similarity">
    <text evidence="2">Belongs to the bacterial sugar transferase family.</text>
</comment>
<keyword evidence="6 7" id="KW-0472">Membrane</keyword>
<reference evidence="9 10" key="1">
    <citation type="submission" date="2019-03" db="EMBL/GenBank/DDBJ databases">
        <title>The genome sequence of Nitrosococcus wardiae strain D1FHST reveals the archetypal metabolic capacity of ammonia-oxidizing Gammaproteobacteria.</title>
        <authorList>
            <person name="Wang L."/>
            <person name="Lim C.K."/>
            <person name="Hanson T.E."/>
            <person name="Dang H."/>
            <person name="Klotz M.G."/>
        </authorList>
    </citation>
    <scope>NUCLEOTIDE SEQUENCE [LARGE SCALE GENOMIC DNA]</scope>
    <source>
        <strain evidence="9 10">D1FHS</strain>
    </source>
</reference>
<dbReference type="InterPro" id="IPR017473">
    <property type="entry name" value="Undecaprenyl-P_gluc_Ptfrase"/>
</dbReference>
<evidence type="ECO:0000256" key="6">
    <source>
        <dbReference type="ARBA" id="ARBA00023136"/>
    </source>
</evidence>
<keyword evidence="5 7" id="KW-1133">Transmembrane helix</keyword>
<dbReference type="Pfam" id="PF02397">
    <property type="entry name" value="Bac_transf"/>
    <property type="match status" value="1"/>
</dbReference>
<keyword evidence="3 9" id="KW-0808">Transferase</keyword>
<evidence type="ECO:0000256" key="1">
    <source>
        <dbReference type="ARBA" id="ARBA00004141"/>
    </source>
</evidence>
<dbReference type="PANTHER" id="PTHR30576:SF21">
    <property type="entry name" value="UDP-GLUCOSE:UNDECAPRENYL-PHOSPHATE GLUCOSE-1-PHOSPHATE TRANSFERASE"/>
    <property type="match status" value="1"/>
</dbReference>
<sequence length="479" mass="54825">MKNQPTPKKVTVSRTYYGEHTGVIFLQRLTNTAIASASLYPIGLIYGVDLENPYYLGLFMVTLMLALGMFEAVGIYQTKTRPSLQSLFHSFTLAWIVVVCELLFLGYALKLSEIYSRKVLLTWFIVTPILTVLAHETVRFLCYRIFNIKYKIRHAIIIGINELSRQLLETTKHNKRLGIEIDGFLDDRARDRTGDLIEGDFLGRLSELPVLTRQRKIDIVFIALPLTQQQRIVDLIDNLRDTTASIYYVPNVLLFDLNLIQARLDDIDGVPVVALCETPFCGMQGFIKRLSDIIIATFALLLLSPLMLLIAIGIKLSSPGPILFKQRRYGLDGQKIMVYKFRSMTVCEDGETVTQATRNDPRTTPLGHFLRHTSLDELPQFINVLQGSMSVIGPRPHAVTHNEQYRRIIKGYMIRHKVKPGITGLAQVRGFRGETKILEEMKARVESDIEYMRNWSLTLDFKIFIKTFFVLFFKNTKAY</sequence>
<evidence type="ECO:0000256" key="4">
    <source>
        <dbReference type="ARBA" id="ARBA00022692"/>
    </source>
</evidence>
<feature type="domain" description="Bacterial sugar transferase" evidence="8">
    <location>
        <begin position="288"/>
        <end position="472"/>
    </location>
</feature>
<comment type="subcellular location">
    <subcellularLocation>
        <location evidence="1">Membrane</location>
        <topology evidence="1">Multi-pass membrane protein</topology>
    </subcellularLocation>
</comment>
<dbReference type="GO" id="GO:0009242">
    <property type="term" value="P:colanic acid biosynthetic process"/>
    <property type="evidence" value="ECO:0007669"/>
    <property type="project" value="TreeGrafter"/>
</dbReference>
<evidence type="ECO:0000259" key="8">
    <source>
        <dbReference type="Pfam" id="PF02397"/>
    </source>
</evidence>
<evidence type="ECO:0000256" key="3">
    <source>
        <dbReference type="ARBA" id="ARBA00022679"/>
    </source>
</evidence>
<proteinExistence type="inferred from homology"/>
<evidence type="ECO:0000256" key="5">
    <source>
        <dbReference type="ARBA" id="ARBA00022989"/>
    </source>
</evidence>
<evidence type="ECO:0000256" key="2">
    <source>
        <dbReference type="ARBA" id="ARBA00006464"/>
    </source>
</evidence>
<feature type="transmembrane region" description="Helical" evidence="7">
    <location>
        <begin position="121"/>
        <end position="142"/>
    </location>
</feature>
<dbReference type="KEGG" id="nwr:E3U44_07870"/>
<dbReference type="GO" id="GO:0089702">
    <property type="term" value="F:undecaprenyl-phosphate glucose phosphotransferase activity"/>
    <property type="evidence" value="ECO:0007669"/>
    <property type="project" value="UniProtKB-EC"/>
</dbReference>
<keyword evidence="10" id="KW-1185">Reference proteome</keyword>
<evidence type="ECO:0000313" key="9">
    <source>
        <dbReference type="EMBL" id="QBQ54433.1"/>
    </source>
</evidence>
<dbReference type="Proteomes" id="UP000294325">
    <property type="component" value="Chromosome"/>
</dbReference>
<feature type="transmembrane region" description="Helical" evidence="7">
    <location>
        <begin position="54"/>
        <end position="76"/>
    </location>
</feature>
<feature type="transmembrane region" description="Helical" evidence="7">
    <location>
        <begin position="88"/>
        <end position="109"/>
    </location>
</feature>
<feature type="transmembrane region" description="Helical" evidence="7">
    <location>
        <begin position="29"/>
        <end position="48"/>
    </location>
</feature>
<name>A0A4P7BWI7_9GAMM</name>
<keyword evidence="4 7" id="KW-0812">Transmembrane</keyword>
<dbReference type="Pfam" id="PF13727">
    <property type="entry name" value="CoA_binding_3"/>
    <property type="match status" value="1"/>
</dbReference>
<gene>
    <name evidence="9" type="ORF">E3U44_07870</name>
</gene>
<dbReference type="OrthoDB" id="9808602at2"/>
<dbReference type="AlphaFoldDB" id="A0A4P7BWI7"/>
<dbReference type="InterPro" id="IPR017475">
    <property type="entry name" value="EPS_sugar_tfrase"/>
</dbReference>
<dbReference type="RefSeq" id="WP_134357633.1">
    <property type="nucleotide sequence ID" value="NZ_CP038033.1"/>
</dbReference>
<evidence type="ECO:0000256" key="7">
    <source>
        <dbReference type="SAM" id="Phobius"/>
    </source>
</evidence>
<dbReference type="NCBIfam" id="TIGR03025">
    <property type="entry name" value="EPS_sugtrans"/>
    <property type="match status" value="1"/>
</dbReference>
<dbReference type="Gene3D" id="3.40.50.720">
    <property type="entry name" value="NAD(P)-binding Rossmann-like Domain"/>
    <property type="match status" value="1"/>
</dbReference>
<dbReference type="InterPro" id="IPR003362">
    <property type="entry name" value="Bact_transf"/>
</dbReference>
<dbReference type="NCBIfam" id="TIGR03023">
    <property type="entry name" value="WcaJ_sugtrans"/>
    <property type="match status" value="1"/>
</dbReference>
<accession>A0A4P7BWI7</accession>